<dbReference type="EMBL" id="SJOL01008131">
    <property type="protein sequence ID" value="TGZ61080.1"/>
    <property type="molecule type" value="Genomic_DNA"/>
</dbReference>
<name>A0A4S2LD10_OPIFE</name>
<dbReference type="Proteomes" id="UP000308267">
    <property type="component" value="Unassembled WGS sequence"/>
</dbReference>
<proteinExistence type="predicted"/>
<sequence length="219" mass="24731">MRNTSSPSRSKNVNFLASNKISWIRSGMQGSSCRSDCNFHDERPPFLKRTATFIPDHGVLTQHSFASQSAFRGLKEFLSSKVLLAHCGRHPFNTLAADAPDWRCEFAPVSCPTPHPPKKKDVTHTSRATLHAKRNSSQISKEGLAVSFSPNMLQRIFRSHKSKLWTDLSRCYPVTYIRKRKTDLNAGPHHSPLVIWYLTASTESEFITRMPLPGNLTCH</sequence>
<keyword evidence="2" id="KW-1185">Reference proteome</keyword>
<organism evidence="1 2">
    <name type="scientific">Opisthorchis felineus</name>
    <dbReference type="NCBI Taxonomy" id="147828"/>
    <lineage>
        <taxon>Eukaryota</taxon>
        <taxon>Metazoa</taxon>
        <taxon>Spiralia</taxon>
        <taxon>Lophotrochozoa</taxon>
        <taxon>Platyhelminthes</taxon>
        <taxon>Trematoda</taxon>
        <taxon>Digenea</taxon>
        <taxon>Opisthorchiida</taxon>
        <taxon>Opisthorchiata</taxon>
        <taxon>Opisthorchiidae</taxon>
        <taxon>Opisthorchis</taxon>
    </lineage>
</organism>
<evidence type="ECO:0000313" key="2">
    <source>
        <dbReference type="Proteomes" id="UP000308267"/>
    </source>
</evidence>
<dbReference type="AlphaFoldDB" id="A0A4S2LD10"/>
<dbReference type="EMBL" id="SJOL01008131">
    <property type="protein sequence ID" value="TGZ61081.1"/>
    <property type="molecule type" value="Genomic_DNA"/>
</dbReference>
<comment type="caution">
    <text evidence="1">The sequence shown here is derived from an EMBL/GenBank/DDBJ whole genome shotgun (WGS) entry which is preliminary data.</text>
</comment>
<accession>A0A4S2LD10</accession>
<evidence type="ECO:0000313" key="1">
    <source>
        <dbReference type="EMBL" id="TGZ61081.1"/>
    </source>
</evidence>
<reference evidence="1 2" key="1">
    <citation type="journal article" date="2019" name="BMC Genomics">
        <title>New insights from Opisthorchis felineus genome: update on genomics of the epidemiologically important liver flukes.</title>
        <authorList>
            <person name="Ershov N.I."/>
            <person name="Mordvinov V.A."/>
            <person name="Prokhortchouk E.B."/>
            <person name="Pakharukova M.Y."/>
            <person name="Gunbin K.V."/>
            <person name="Ustyantsev K."/>
            <person name="Genaev M.A."/>
            <person name="Blinov A.G."/>
            <person name="Mazur A."/>
            <person name="Boulygina E."/>
            <person name="Tsygankova S."/>
            <person name="Khrameeva E."/>
            <person name="Chekanov N."/>
            <person name="Fan G."/>
            <person name="Xiao A."/>
            <person name="Zhang H."/>
            <person name="Xu X."/>
            <person name="Yang H."/>
            <person name="Solovyev V."/>
            <person name="Lee S.M."/>
            <person name="Liu X."/>
            <person name="Afonnikov D.A."/>
            <person name="Skryabin K.G."/>
        </authorList>
    </citation>
    <scope>NUCLEOTIDE SEQUENCE [LARGE SCALE GENOMIC DNA]</scope>
    <source>
        <strain evidence="1">AK-0245</strain>
        <tissue evidence="1">Whole organism</tissue>
    </source>
</reference>
<protein>
    <submittedName>
        <fullName evidence="1">Uncharacterized protein</fullName>
    </submittedName>
</protein>
<gene>
    <name evidence="1" type="ORF">CRM22_008183</name>
</gene>